<dbReference type="InterPro" id="IPR043128">
    <property type="entry name" value="Rev_trsase/Diguanyl_cyclase"/>
</dbReference>
<feature type="non-terminal residue" evidence="1">
    <location>
        <position position="88"/>
    </location>
</feature>
<feature type="non-terminal residue" evidence="1">
    <location>
        <position position="1"/>
    </location>
</feature>
<accession>V5HI06</accession>
<proteinExistence type="evidence at transcript level"/>
<organism evidence="1">
    <name type="scientific">Ixodes ricinus</name>
    <name type="common">Common tick</name>
    <name type="synonym">Acarus ricinus</name>
    <dbReference type="NCBI Taxonomy" id="34613"/>
    <lineage>
        <taxon>Eukaryota</taxon>
        <taxon>Metazoa</taxon>
        <taxon>Ecdysozoa</taxon>
        <taxon>Arthropoda</taxon>
        <taxon>Chelicerata</taxon>
        <taxon>Arachnida</taxon>
        <taxon>Acari</taxon>
        <taxon>Parasitiformes</taxon>
        <taxon>Ixodida</taxon>
        <taxon>Ixodoidea</taxon>
        <taxon>Ixodidae</taxon>
        <taxon>Ixodinae</taxon>
        <taxon>Ixodes</taxon>
    </lineage>
</organism>
<name>V5HI06_IXORI</name>
<dbReference type="EMBL" id="GANP01011350">
    <property type="protein sequence ID" value="JAB73118.1"/>
    <property type="molecule type" value="mRNA"/>
</dbReference>
<sequence length="88" mass="9762">RGAVASVLQAGFIKKTTEGSYLYPIPVVPKTSANSRFVLDCSDLVPALPSSRFRLPPLPRPLQICPLPRSPFFTKVDLKEAFYHFGRS</sequence>
<dbReference type="SUPFAM" id="SSF56672">
    <property type="entry name" value="DNA/RNA polymerases"/>
    <property type="match status" value="1"/>
</dbReference>
<dbReference type="Gene3D" id="3.10.10.10">
    <property type="entry name" value="HIV Type 1 Reverse Transcriptase, subunit A, domain 1"/>
    <property type="match status" value="1"/>
</dbReference>
<dbReference type="Gene3D" id="3.30.70.270">
    <property type="match status" value="1"/>
</dbReference>
<dbReference type="AlphaFoldDB" id="V5HI06"/>
<dbReference type="InterPro" id="IPR043502">
    <property type="entry name" value="DNA/RNA_pol_sf"/>
</dbReference>
<protein>
    <submittedName>
        <fullName evidence="1">Uncharacterized protein</fullName>
    </submittedName>
</protein>
<evidence type="ECO:0000313" key="1">
    <source>
        <dbReference type="EMBL" id="JAB73118.1"/>
    </source>
</evidence>
<reference evidence="1" key="1">
    <citation type="journal article" date="2015" name="Sci. Rep.">
        <title>Tissue- and time-dependent transcription in Ixodes ricinus salivary glands and midguts when blood feeding on the vertebrate host.</title>
        <authorList>
            <person name="Kotsyfakis M."/>
            <person name="Schwarz A."/>
            <person name="Erhart J."/>
            <person name="Ribeiro J.M."/>
        </authorList>
    </citation>
    <scope>NUCLEOTIDE SEQUENCE</scope>
    <source>
        <tissue evidence="1">Salivary gland and midgut</tissue>
    </source>
</reference>
<dbReference type="GO" id="GO:0071897">
    <property type="term" value="P:DNA biosynthetic process"/>
    <property type="evidence" value="ECO:0007669"/>
    <property type="project" value="UniProtKB-ARBA"/>
</dbReference>